<dbReference type="GO" id="GO:0016787">
    <property type="term" value="F:hydrolase activity"/>
    <property type="evidence" value="ECO:0007669"/>
    <property type="project" value="UniProtKB-KW"/>
</dbReference>
<dbReference type="PROSITE" id="PS51192">
    <property type="entry name" value="HELICASE_ATP_BIND_1"/>
    <property type="match status" value="1"/>
</dbReference>
<keyword evidence="7" id="KW-0238">DNA-binding</keyword>
<dbReference type="SMART" id="SM00487">
    <property type="entry name" value="DEXDc"/>
    <property type="match status" value="1"/>
</dbReference>
<dbReference type="GO" id="GO:0043138">
    <property type="term" value="F:3'-5' DNA helicase activity"/>
    <property type="evidence" value="ECO:0007669"/>
    <property type="project" value="UniProtKB-EC"/>
</dbReference>
<keyword evidence="4 15" id="KW-0378">Hydrolase</keyword>
<dbReference type="CDD" id="cd06223">
    <property type="entry name" value="PRTases_typeI"/>
    <property type="match status" value="1"/>
</dbReference>
<keyword evidence="6" id="KW-0067">ATP-binding</keyword>
<dbReference type="Gene3D" id="3.40.50.300">
    <property type="entry name" value="P-loop containing nucleotide triphosphate hydrolases"/>
    <property type="match status" value="2"/>
</dbReference>
<dbReference type="RefSeq" id="WP_165242196.1">
    <property type="nucleotide sequence ID" value="NZ_JAAKZV010000197.1"/>
</dbReference>
<dbReference type="InterPro" id="IPR014001">
    <property type="entry name" value="Helicase_ATP-bd"/>
</dbReference>
<dbReference type="EMBL" id="JAAKZV010000197">
    <property type="protein sequence ID" value="NGN68339.1"/>
    <property type="molecule type" value="Genomic_DNA"/>
</dbReference>
<dbReference type="GO" id="GO:0030894">
    <property type="term" value="C:replisome"/>
    <property type="evidence" value="ECO:0007669"/>
    <property type="project" value="TreeGrafter"/>
</dbReference>
<dbReference type="InterPro" id="IPR000836">
    <property type="entry name" value="PRTase_dom"/>
</dbReference>
<sequence>MNDPELRAEADAILAELVGDPTGEARLREDQWQAVAALVQERRRALVVQRTGWGKSAVYFVATALLRRRGSGPTVIVSPLLALMRNQVGSAARAGIQARTINSANPEEWDAIYEEVERGETDVLLVSPERLNSVDFRDQVLPKLAATTGLLVVDEAHCISDWGHDFRPDYRRLRQLLADLSPGVPVLATTATANARVTADVAEQLGTGAGEALVLRGELDRESLRLGVVQLPDAAHRLAWLAEHLDGLQGSGIIYVLTIAAAEEASAYLRQRGFNVASYTGRTENADRLQAEDDLLNNRVKALVATSALGMGFDKPDLGFVIHLGSPSSPISYYQQVGRAGRGVEHADVLLLPGKEDEAIWRYFADTAFPPETQVRQTLGALEAAGRPLSVPALEAEVDLRRSRLETMLKVLDVDGAVKRVKGGWTATGAEWAYDAERYAWVARQRAAEQQAMRDYVSTTGCRMEFLRRQLDDEGAAPCGRCDNCAGAWVDSAVSAESLTGAEKELDRPGVEVVPRRMWPTGLPALGIDLKGKIPPGEQCDTGRALGRLSDIGWGNRLRPMLAEDAPDGPVPDDVLRACVDVLADWARSPGGWAAGGDDALPRPAGVVAVPSRTRPQLVGSLAEGIAGIGRLPMLGTLTYSGPDGAAARRSNSAQRLRALAGAFAVSDELRAALADCQGPVLLVDDFTDSGWTLAVAARLLRQAGSGRVLPLVLAVAG</sequence>
<evidence type="ECO:0000256" key="5">
    <source>
        <dbReference type="ARBA" id="ARBA00022806"/>
    </source>
</evidence>
<accession>A0A6G4U7X8</accession>
<dbReference type="SUPFAM" id="SSF53271">
    <property type="entry name" value="PRTase-like"/>
    <property type="match status" value="1"/>
</dbReference>
<feature type="domain" description="Helicase ATP-binding" evidence="13">
    <location>
        <begin position="36"/>
        <end position="211"/>
    </location>
</feature>
<evidence type="ECO:0000313" key="16">
    <source>
        <dbReference type="Proteomes" id="UP000481583"/>
    </source>
</evidence>
<evidence type="ECO:0000256" key="1">
    <source>
        <dbReference type="ARBA" id="ARBA00005446"/>
    </source>
</evidence>
<dbReference type="PANTHER" id="PTHR13710:SF105">
    <property type="entry name" value="ATP-DEPENDENT DNA HELICASE Q1"/>
    <property type="match status" value="1"/>
</dbReference>
<dbReference type="SUPFAM" id="SSF52540">
    <property type="entry name" value="P-loop containing nucleoside triphosphate hydrolases"/>
    <property type="match status" value="1"/>
</dbReference>
<dbReference type="Proteomes" id="UP000481583">
    <property type="component" value="Unassembled WGS sequence"/>
</dbReference>
<dbReference type="PROSITE" id="PS00690">
    <property type="entry name" value="DEAH_ATP_HELICASE"/>
    <property type="match status" value="1"/>
</dbReference>
<organism evidence="15 16">
    <name type="scientific">Streptomyces coryli</name>
    <dbReference type="NCBI Taxonomy" id="1128680"/>
    <lineage>
        <taxon>Bacteria</taxon>
        <taxon>Bacillati</taxon>
        <taxon>Actinomycetota</taxon>
        <taxon>Actinomycetes</taxon>
        <taxon>Kitasatosporales</taxon>
        <taxon>Streptomycetaceae</taxon>
        <taxon>Streptomyces</taxon>
    </lineage>
</organism>
<evidence type="ECO:0000256" key="2">
    <source>
        <dbReference type="ARBA" id="ARBA00022723"/>
    </source>
</evidence>
<dbReference type="AlphaFoldDB" id="A0A6G4U7X8"/>
<dbReference type="GO" id="GO:0006310">
    <property type="term" value="P:DNA recombination"/>
    <property type="evidence" value="ECO:0007669"/>
    <property type="project" value="InterPro"/>
</dbReference>
<keyword evidence="2" id="KW-0479">Metal-binding</keyword>
<protein>
    <recommendedName>
        <fullName evidence="11">ATP-dependent DNA helicase RecQ</fullName>
        <ecNumber evidence="10">5.6.2.4</ecNumber>
    </recommendedName>
    <alternativeName>
        <fullName evidence="12">DNA 3'-5' helicase RecQ</fullName>
    </alternativeName>
</protein>
<dbReference type="GO" id="GO:0009378">
    <property type="term" value="F:four-way junction helicase activity"/>
    <property type="evidence" value="ECO:0007669"/>
    <property type="project" value="TreeGrafter"/>
</dbReference>
<comment type="catalytic activity">
    <reaction evidence="9">
        <text>Couples ATP hydrolysis with the unwinding of duplex DNA by translocating in the 3'-5' direction.</text>
        <dbReference type="EC" id="5.6.2.4"/>
    </reaction>
</comment>
<evidence type="ECO:0000259" key="13">
    <source>
        <dbReference type="PROSITE" id="PS51192"/>
    </source>
</evidence>
<dbReference type="GO" id="GO:0043590">
    <property type="term" value="C:bacterial nucleoid"/>
    <property type="evidence" value="ECO:0007669"/>
    <property type="project" value="TreeGrafter"/>
</dbReference>
<dbReference type="EC" id="5.6.2.4" evidence="10"/>
<dbReference type="NCBIfam" id="TIGR00614">
    <property type="entry name" value="recQ_fam"/>
    <property type="match status" value="1"/>
</dbReference>
<dbReference type="InterPro" id="IPR001650">
    <property type="entry name" value="Helicase_C-like"/>
</dbReference>
<evidence type="ECO:0000256" key="4">
    <source>
        <dbReference type="ARBA" id="ARBA00022801"/>
    </source>
</evidence>
<name>A0A6G4U7X8_9ACTN</name>
<keyword evidence="16" id="KW-1185">Reference proteome</keyword>
<evidence type="ECO:0000313" key="15">
    <source>
        <dbReference type="EMBL" id="NGN68339.1"/>
    </source>
</evidence>
<dbReference type="PROSITE" id="PS51194">
    <property type="entry name" value="HELICASE_CTER"/>
    <property type="match status" value="1"/>
</dbReference>
<dbReference type="InterPro" id="IPR027417">
    <property type="entry name" value="P-loop_NTPase"/>
</dbReference>
<keyword evidence="3" id="KW-0547">Nucleotide-binding</keyword>
<dbReference type="PANTHER" id="PTHR13710">
    <property type="entry name" value="DNA HELICASE RECQ FAMILY MEMBER"/>
    <property type="match status" value="1"/>
</dbReference>
<dbReference type="GO" id="GO:0005524">
    <property type="term" value="F:ATP binding"/>
    <property type="evidence" value="ECO:0007669"/>
    <property type="project" value="UniProtKB-KW"/>
</dbReference>
<dbReference type="Pfam" id="PF00271">
    <property type="entry name" value="Helicase_C"/>
    <property type="match status" value="1"/>
</dbReference>
<dbReference type="GO" id="GO:0005737">
    <property type="term" value="C:cytoplasm"/>
    <property type="evidence" value="ECO:0007669"/>
    <property type="project" value="TreeGrafter"/>
</dbReference>
<dbReference type="InterPro" id="IPR002464">
    <property type="entry name" value="DNA/RNA_helicase_DEAH_CS"/>
</dbReference>
<evidence type="ECO:0000256" key="6">
    <source>
        <dbReference type="ARBA" id="ARBA00022840"/>
    </source>
</evidence>
<evidence type="ECO:0000256" key="11">
    <source>
        <dbReference type="ARBA" id="ARBA00044535"/>
    </source>
</evidence>
<dbReference type="InterPro" id="IPR032284">
    <property type="entry name" value="RecQ_Zn-bd"/>
</dbReference>
<dbReference type="GO" id="GO:0003677">
    <property type="term" value="F:DNA binding"/>
    <property type="evidence" value="ECO:0007669"/>
    <property type="project" value="UniProtKB-KW"/>
</dbReference>
<proteinExistence type="inferred from homology"/>
<evidence type="ECO:0000256" key="8">
    <source>
        <dbReference type="ARBA" id="ARBA00023235"/>
    </source>
</evidence>
<dbReference type="InterPro" id="IPR029057">
    <property type="entry name" value="PRTase-like"/>
</dbReference>
<evidence type="ECO:0000256" key="7">
    <source>
        <dbReference type="ARBA" id="ARBA00023125"/>
    </source>
</evidence>
<evidence type="ECO:0000256" key="9">
    <source>
        <dbReference type="ARBA" id="ARBA00034617"/>
    </source>
</evidence>
<gene>
    <name evidence="15" type="ORF">G5C51_31125</name>
</gene>
<dbReference type="GO" id="GO:0006281">
    <property type="term" value="P:DNA repair"/>
    <property type="evidence" value="ECO:0007669"/>
    <property type="project" value="TreeGrafter"/>
</dbReference>
<evidence type="ECO:0000256" key="12">
    <source>
        <dbReference type="ARBA" id="ARBA00044550"/>
    </source>
</evidence>
<dbReference type="SMART" id="SM00490">
    <property type="entry name" value="HELICc"/>
    <property type="match status" value="1"/>
</dbReference>
<evidence type="ECO:0000256" key="10">
    <source>
        <dbReference type="ARBA" id="ARBA00034808"/>
    </source>
</evidence>
<keyword evidence="8" id="KW-0413">Isomerase</keyword>
<evidence type="ECO:0000259" key="14">
    <source>
        <dbReference type="PROSITE" id="PS51194"/>
    </source>
</evidence>
<dbReference type="Pfam" id="PF16124">
    <property type="entry name" value="RecQ_Zn_bind"/>
    <property type="match status" value="1"/>
</dbReference>
<dbReference type="InterPro" id="IPR011545">
    <property type="entry name" value="DEAD/DEAH_box_helicase_dom"/>
</dbReference>
<reference evidence="15 16" key="1">
    <citation type="submission" date="2020-02" db="EMBL/GenBank/DDBJ databases">
        <title>Whole-genome analyses of novel actinobacteria.</title>
        <authorList>
            <person name="Sahin N."/>
        </authorList>
    </citation>
    <scope>NUCLEOTIDE SEQUENCE [LARGE SCALE GENOMIC DNA]</scope>
    <source>
        <strain evidence="15 16">A7024</strain>
    </source>
</reference>
<comment type="similarity">
    <text evidence="1">Belongs to the helicase family. RecQ subfamily.</text>
</comment>
<feature type="domain" description="Helicase C-terminal" evidence="14">
    <location>
        <begin position="240"/>
        <end position="395"/>
    </location>
</feature>
<dbReference type="Pfam" id="PF00270">
    <property type="entry name" value="DEAD"/>
    <property type="match status" value="1"/>
</dbReference>
<evidence type="ECO:0000256" key="3">
    <source>
        <dbReference type="ARBA" id="ARBA00022741"/>
    </source>
</evidence>
<dbReference type="InterPro" id="IPR004589">
    <property type="entry name" value="DNA_helicase_ATP-dep_RecQ"/>
</dbReference>
<keyword evidence="5 15" id="KW-0347">Helicase</keyword>
<comment type="caution">
    <text evidence="15">The sequence shown here is derived from an EMBL/GenBank/DDBJ whole genome shotgun (WGS) entry which is preliminary data.</text>
</comment>